<accession>A0A166F574</accession>
<feature type="region of interest" description="Disordered" evidence="1">
    <location>
        <begin position="14"/>
        <end position="49"/>
    </location>
</feature>
<dbReference type="Proteomes" id="UP000076532">
    <property type="component" value="Unassembled WGS sequence"/>
</dbReference>
<reference evidence="2 3" key="1">
    <citation type="journal article" date="2016" name="Mol. Biol. Evol.">
        <title>Comparative Genomics of Early-Diverging Mushroom-Forming Fungi Provides Insights into the Origins of Lignocellulose Decay Capabilities.</title>
        <authorList>
            <person name="Nagy L.G."/>
            <person name="Riley R."/>
            <person name="Tritt A."/>
            <person name="Adam C."/>
            <person name="Daum C."/>
            <person name="Floudas D."/>
            <person name="Sun H."/>
            <person name="Yadav J.S."/>
            <person name="Pangilinan J."/>
            <person name="Larsson K.H."/>
            <person name="Matsuura K."/>
            <person name="Barry K."/>
            <person name="Labutti K."/>
            <person name="Kuo R."/>
            <person name="Ohm R.A."/>
            <person name="Bhattacharya S.S."/>
            <person name="Shirouzu T."/>
            <person name="Yoshinaga Y."/>
            <person name="Martin F.M."/>
            <person name="Grigoriev I.V."/>
            <person name="Hibbett D.S."/>
        </authorList>
    </citation>
    <scope>NUCLEOTIDE SEQUENCE [LARGE SCALE GENOMIC DNA]</scope>
    <source>
        <strain evidence="2 3">CBS 109695</strain>
    </source>
</reference>
<evidence type="ECO:0000256" key="1">
    <source>
        <dbReference type="SAM" id="MobiDB-lite"/>
    </source>
</evidence>
<protein>
    <submittedName>
        <fullName evidence="2">Uncharacterized protein</fullName>
    </submittedName>
</protein>
<feature type="region of interest" description="Disordered" evidence="1">
    <location>
        <begin position="63"/>
        <end position="88"/>
    </location>
</feature>
<dbReference type="EMBL" id="KV417593">
    <property type="protein sequence ID" value="KZP16447.1"/>
    <property type="molecule type" value="Genomic_DNA"/>
</dbReference>
<keyword evidence="3" id="KW-1185">Reference proteome</keyword>
<evidence type="ECO:0000313" key="2">
    <source>
        <dbReference type="EMBL" id="KZP16447.1"/>
    </source>
</evidence>
<organism evidence="2 3">
    <name type="scientific">Athelia psychrophila</name>
    <dbReference type="NCBI Taxonomy" id="1759441"/>
    <lineage>
        <taxon>Eukaryota</taxon>
        <taxon>Fungi</taxon>
        <taxon>Dikarya</taxon>
        <taxon>Basidiomycota</taxon>
        <taxon>Agaricomycotina</taxon>
        <taxon>Agaricomycetes</taxon>
        <taxon>Agaricomycetidae</taxon>
        <taxon>Atheliales</taxon>
        <taxon>Atheliaceae</taxon>
        <taxon>Athelia</taxon>
    </lineage>
</organism>
<sequence length="148" mass="15596">MGVYLNAGMPAIPFHAGHPRSAKKTATSSSMLPLEALPTRSGHNERRATSPWMLALEALPVHSGSAGKRHASPPMPPLEALPARSGHIERKLTLPTMPPLEALPLGSGHVEKQARSASASPAPFTLLISLVDHAMSNGIHDHFMGALS</sequence>
<dbReference type="AlphaFoldDB" id="A0A166F574"/>
<evidence type="ECO:0000313" key="3">
    <source>
        <dbReference type="Proteomes" id="UP000076532"/>
    </source>
</evidence>
<gene>
    <name evidence="2" type="ORF">FIBSPDRAFT_60488</name>
</gene>
<name>A0A166F574_9AGAM</name>
<proteinExistence type="predicted"/>